<keyword evidence="2" id="KW-0175">Coiled coil</keyword>
<feature type="region of interest" description="Disordered" evidence="3">
    <location>
        <begin position="308"/>
        <end position="336"/>
    </location>
</feature>
<keyword evidence="1" id="KW-0479">Metal-binding</keyword>
<accession>A0A8K1CH05</accession>
<dbReference type="Pfam" id="PF10551">
    <property type="entry name" value="MULE"/>
    <property type="match status" value="1"/>
</dbReference>
<evidence type="ECO:0000256" key="3">
    <source>
        <dbReference type="SAM" id="MobiDB-lite"/>
    </source>
</evidence>
<sequence>MAGTPRNPHDAAPIAVPGTSSPHGDARMSHSPGRSPFQPGPGALPGMSQLAGSTGSPSMARPAMPGMTGHAEATAKRGGRGGGRGGRGGRGAAGRGSPAASTLTVNPDGSVKRKTLREAYQEAQAAAAMQEAAAAAAERAAREAQAAAVRPPPPTHFNRLDESDLSEARALGLLSDSIQVTLDAASSEYGIAYEKRGGSKVTGCGTDVFPSQRALQERCKQFAMERGFQLFVAGSSSRPDGGGNVKYRCKKLHGQQFFDPHTPADQIQCPFYINGYGLGPAWKITRACFLHNHYKFIGSRLAAAGEGGNGANGVDESMEGQGAGADGANVATKNKAVRQRNTTLSTNVLCRMVNEELDRYPSSAIAMSKLDGKLIKRILLSRGHTVNHMMASRIKRQIQMTRITSIRSSFQKLQSYLELIAEKNPGTQFHFEVDERSTFKRAMVMPNTTMHAMRQCQKVIALDRIRPQLWRDNDGSKVVTEDMDDESDDAVSGVYLFASTKDHNDQVLVFAMALVSVENQENWSWFLSAIQNAQAFAYGNGPNWSEYTVFAARTHGLLQAVQNVMPQASHHLCVRRLVEEELVTSKKIPLPEDKKQRIYDLARSDSEAEYKHIRQELALTNEAAVQFLDGLSRTNWVKFAFMEVFKKPTYGVVSSDLLALDDTLLNTSTNGVVAPMKSSDGTPSTLAFLKQWFGDDVVRSSQPLLAFNRYFMKIAENFHARRKLVEHRPPHELVSKRFTQLEQILQGSQRCESVPCSNGTYMVRSLAQIHPTGHDTWRHVNLLDWECTCLEWQDRLFPCVHGIHAAELNRRRIDSLYDIKAYSAEHYKQCYEMGFTPWPLDAAALEVDGNLKIPLDDLYAVDPNAKRKPGPRPKLHKLLRQANQATQANQNTATATVNVSSGQAVI</sequence>
<dbReference type="OrthoDB" id="1048204at2759"/>
<evidence type="ECO:0000313" key="6">
    <source>
        <dbReference type="Proteomes" id="UP000794436"/>
    </source>
</evidence>
<gene>
    <name evidence="5" type="ORF">Poli38472_005456</name>
</gene>
<dbReference type="EMBL" id="SPLM01000073">
    <property type="protein sequence ID" value="TMW62838.1"/>
    <property type="molecule type" value="Genomic_DNA"/>
</dbReference>
<reference evidence="5" key="1">
    <citation type="submission" date="2019-03" db="EMBL/GenBank/DDBJ databases">
        <title>Long read genome sequence of the mycoparasitic Pythium oligandrum ATCC 38472 isolated from sugarbeet rhizosphere.</title>
        <authorList>
            <person name="Gaulin E."/>
        </authorList>
    </citation>
    <scope>NUCLEOTIDE SEQUENCE</scope>
    <source>
        <strain evidence="5">ATCC 38472_TT</strain>
    </source>
</reference>
<protein>
    <recommendedName>
        <fullName evidence="4">SWIM-type domain-containing protein</fullName>
    </recommendedName>
</protein>
<proteinExistence type="predicted"/>
<dbReference type="PANTHER" id="PTHR31973">
    <property type="entry name" value="POLYPROTEIN, PUTATIVE-RELATED"/>
    <property type="match status" value="1"/>
</dbReference>
<evidence type="ECO:0000256" key="2">
    <source>
        <dbReference type="SAM" id="Coils"/>
    </source>
</evidence>
<keyword evidence="1" id="KW-0862">Zinc</keyword>
<feature type="coiled-coil region" evidence="2">
    <location>
        <begin position="113"/>
        <end position="147"/>
    </location>
</feature>
<keyword evidence="6" id="KW-1185">Reference proteome</keyword>
<evidence type="ECO:0000256" key="1">
    <source>
        <dbReference type="PROSITE-ProRule" id="PRU00325"/>
    </source>
</evidence>
<feature type="region of interest" description="Disordered" evidence="3">
    <location>
        <begin position="1"/>
        <end position="111"/>
    </location>
</feature>
<dbReference type="Proteomes" id="UP000794436">
    <property type="component" value="Unassembled WGS sequence"/>
</dbReference>
<comment type="caution">
    <text evidence="5">The sequence shown here is derived from an EMBL/GenBank/DDBJ whole genome shotgun (WGS) entry which is preliminary data.</text>
</comment>
<dbReference type="GO" id="GO:0008270">
    <property type="term" value="F:zinc ion binding"/>
    <property type="evidence" value="ECO:0007669"/>
    <property type="project" value="UniProtKB-KW"/>
</dbReference>
<evidence type="ECO:0000259" key="4">
    <source>
        <dbReference type="PROSITE" id="PS50966"/>
    </source>
</evidence>
<evidence type="ECO:0000313" key="5">
    <source>
        <dbReference type="EMBL" id="TMW62838.1"/>
    </source>
</evidence>
<organism evidence="5 6">
    <name type="scientific">Pythium oligandrum</name>
    <name type="common">Mycoparasitic fungus</name>
    <dbReference type="NCBI Taxonomy" id="41045"/>
    <lineage>
        <taxon>Eukaryota</taxon>
        <taxon>Sar</taxon>
        <taxon>Stramenopiles</taxon>
        <taxon>Oomycota</taxon>
        <taxon>Peronosporomycetes</taxon>
        <taxon>Pythiales</taxon>
        <taxon>Pythiaceae</taxon>
        <taxon>Pythium</taxon>
    </lineage>
</organism>
<dbReference type="InterPro" id="IPR018289">
    <property type="entry name" value="MULE_transposase_dom"/>
</dbReference>
<feature type="compositionally biased region" description="Gly residues" evidence="3">
    <location>
        <begin position="80"/>
        <end position="94"/>
    </location>
</feature>
<dbReference type="AlphaFoldDB" id="A0A8K1CH05"/>
<name>A0A8K1CH05_PYTOL</name>
<dbReference type="InterPro" id="IPR007527">
    <property type="entry name" value="Znf_SWIM"/>
</dbReference>
<keyword evidence="1" id="KW-0863">Zinc-finger</keyword>
<dbReference type="PROSITE" id="PS50966">
    <property type="entry name" value="ZF_SWIM"/>
    <property type="match status" value="1"/>
</dbReference>
<feature type="domain" description="SWIM-type" evidence="4">
    <location>
        <begin position="778"/>
        <end position="810"/>
    </location>
</feature>
<dbReference type="PANTHER" id="PTHR31973:SF187">
    <property type="entry name" value="MUTATOR TRANSPOSASE MUDRA PROTEIN"/>
    <property type="match status" value="1"/>
</dbReference>